<evidence type="ECO:0000259" key="3">
    <source>
        <dbReference type="Pfam" id="PF04967"/>
    </source>
</evidence>
<name>A0A1H8V549_9EURY</name>
<keyword evidence="5" id="KW-1185">Reference proteome</keyword>
<feature type="domain" description="HTH bat-type" evidence="3">
    <location>
        <begin position="39"/>
        <end position="90"/>
    </location>
</feature>
<dbReference type="InterPro" id="IPR036388">
    <property type="entry name" value="WH-like_DNA-bd_sf"/>
</dbReference>
<dbReference type="InterPro" id="IPR007050">
    <property type="entry name" value="HTH_bacterioopsin"/>
</dbReference>
<dbReference type="SUPFAM" id="SSF88659">
    <property type="entry name" value="Sigma3 and sigma4 domains of RNA polymerase sigma factors"/>
    <property type="match status" value="1"/>
</dbReference>
<dbReference type="Proteomes" id="UP000199126">
    <property type="component" value="Unassembled WGS sequence"/>
</dbReference>
<accession>A0A1H8V549</accession>
<evidence type="ECO:0000313" key="4">
    <source>
        <dbReference type="EMBL" id="SEP10384.1"/>
    </source>
</evidence>
<dbReference type="PANTHER" id="PTHR34236">
    <property type="entry name" value="DIMETHYL SULFOXIDE REDUCTASE TRANSCRIPTIONAL ACTIVATOR"/>
    <property type="match status" value="1"/>
</dbReference>
<dbReference type="EMBL" id="FODV01000014">
    <property type="protein sequence ID" value="SEP10384.1"/>
    <property type="molecule type" value="Genomic_DNA"/>
</dbReference>
<protein>
    <submittedName>
        <fullName evidence="4">HTH DNA binding domain-containing protein</fullName>
    </submittedName>
</protein>
<gene>
    <name evidence="4" type="ORF">SAMN04487948_11441</name>
</gene>
<organism evidence="4 5">
    <name type="scientific">Halogranum amylolyticum</name>
    <dbReference type="NCBI Taxonomy" id="660520"/>
    <lineage>
        <taxon>Archaea</taxon>
        <taxon>Methanobacteriati</taxon>
        <taxon>Methanobacteriota</taxon>
        <taxon>Stenosarchaea group</taxon>
        <taxon>Halobacteria</taxon>
        <taxon>Halobacteriales</taxon>
        <taxon>Haloferacaceae</taxon>
    </lineage>
</organism>
<dbReference type="AlphaFoldDB" id="A0A1H8V549"/>
<reference evidence="5" key="1">
    <citation type="submission" date="2016-10" db="EMBL/GenBank/DDBJ databases">
        <authorList>
            <person name="Varghese N."/>
            <person name="Submissions S."/>
        </authorList>
    </citation>
    <scope>NUCLEOTIDE SEQUENCE [LARGE SCALE GENOMIC DNA]</scope>
    <source>
        <strain evidence="5">CGMCC 1.10121</strain>
    </source>
</reference>
<keyword evidence="2" id="KW-0804">Transcription</keyword>
<dbReference type="Pfam" id="PF04967">
    <property type="entry name" value="HTH_10"/>
    <property type="match status" value="1"/>
</dbReference>
<dbReference type="Gene3D" id="1.10.10.10">
    <property type="entry name" value="Winged helix-like DNA-binding domain superfamily/Winged helix DNA-binding domain"/>
    <property type="match status" value="1"/>
</dbReference>
<dbReference type="InterPro" id="IPR013324">
    <property type="entry name" value="RNA_pol_sigma_r3/r4-like"/>
</dbReference>
<evidence type="ECO:0000256" key="2">
    <source>
        <dbReference type="ARBA" id="ARBA00023163"/>
    </source>
</evidence>
<evidence type="ECO:0000313" key="5">
    <source>
        <dbReference type="Proteomes" id="UP000199126"/>
    </source>
</evidence>
<evidence type="ECO:0000256" key="1">
    <source>
        <dbReference type="ARBA" id="ARBA00023015"/>
    </source>
</evidence>
<sequence>MIQSLLDEIRDEREAEIFVESIARASRAETPDSLPLDLLSHRQREVFQLARKRGYYQHPKAITAGELAAELGITTSTFHEHLHKAEAKVLDLS</sequence>
<proteinExistence type="predicted"/>
<dbReference type="PANTHER" id="PTHR34236:SF1">
    <property type="entry name" value="DIMETHYL SULFOXIDE REDUCTASE TRANSCRIPTIONAL ACTIVATOR"/>
    <property type="match status" value="1"/>
</dbReference>
<keyword evidence="1" id="KW-0805">Transcription regulation</keyword>